<dbReference type="RefSeq" id="WP_246196932.1">
    <property type="nucleotide sequence ID" value="NZ_BAABFX010000022.1"/>
</dbReference>
<reference evidence="5" key="1">
    <citation type="journal article" date="2019" name="Int. J. Syst. Evol. Microbiol.">
        <title>The Global Catalogue of Microorganisms (GCM) 10K type strain sequencing project: providing services to taxonomists for standard genome sequencing and annotation.</title>
        <authorList>
            <consortium name="The Broad Institute Genomics Platform"/>
            <consortium name="The Broad Institute Genome Sequencing Center for Infectious Disease"/>
            <person name="Wu L."/>
            <person name="Ma J."/>
        </authorList>
    </citation>
    <scope>NUCLEOTIDE SEQUENCE [LARGE SCALE GENOMIC DNA]</scope>
    <source>
        <strain evidence="5">JCM 17738</strain>
    </source>
</reference>
<evidence type="ECO:0000313" key="4">
    <source>
        <dbReference type="EMBL" id="GAA4393667.1"/>
    </source>
</evidence>
<dbReference type="InterPro" id="IPR012336">
    <property type="entry name" value="Thioredoxin-like_fold"/>
</dbReference>
<dbReference type="PROSITE" id="PS51352">
    <property type="entry name" value="THIOREDOXIN_2"/>
    <property type="match status" value="1"/>
</dbReference>
<dbReference type="PANTHER" id="PTHR13887">
    <property type="entry name" value="GLUTATHIONE S-TRANSFERASE KAPPA"/>
    <property type="match status" value="1"/>
</dbReference>
<sequence>MAKRNTILSVLLVLALGVLATVIVLAARPTTSDAQAGDDVTTSGVVVREDSHRLSTAPPGAPVFVEFLDFECESCRAAFPSIEKLRAEYEGQVSFVIRYFPIDSHANAMNAAKAVEAAAAQGKLEQMYTMMYETQPQWGEQQDSRAGLFREFASTLGLDLAAYDAAVADPATEARIEKDRQDGLALGVQGTPTFFLDGTKINPSSEEELRAALDAAIAQ</sequence>
<comment type="similarity">
    <text evidence="1">Belongs to the thioredoxin family. DsbA subfamily.</text>
</comment>
<accession>A0ABP8JP10</accession>
<keyword evidence="2" id="KW-0732">Signal</keyword>
<gene>
    <name evidence="4" type="ORF">GCM10023153_13920</name>
</gene>
<evidence type="ECO:0000256" key="1">
    <source>
        <dbReference type="ARBA" id="ARBA00005791"/>
    </source>
</evidence>
<name>A0ABP8JP10_9MICO</name>
<dbReference type="Gene3D" id="3.40.30.10">
    <property type="entry name" value="Glutaredoxin"/>
    <property type="match status" value="1"/>
</dbReference>
<dbReference type="InterPro" id="IPR036249">
    <property type="entry name" value="Thioredoxin-like_sf"/>
</dbReference>
<dbReference type="PANTHER" id="PTHR13887:SF55">
    <property type="entry name" value="SLR0313 PROTEIN"/>
    <property type="match status" value="1"/>
</dbReference>
<dbReference type="EMBL" id="BAABFX010000022">
    <property type="protein sequence ID" value="GAA4393667.1"/>
    <property type="molecule type" value="Genomic_DNA"/>
</dbReference>
<feature type="chain" id="PRO_5045195875" description="Thioredoxin domain-containing protein" evidence="2">
    <location>
        <begin position="27"/>
        <end position="219"/>
    </location>
</feature>
<feature type="domain" description="Thioredoxin" evidence="3">
    <location>
        <begin position="14"/>
        <end position="218"/>
    </location>
</feature>
<dbReference type="Proteomes" id="UP001500390">
    <property type="component" value="Unassembled WGS sequence"/>
</dbReference>
<organism evidence="4 5">
    <name type="scientific">Ornithinibacter aureus</name>
    <dbReference type="NCBI Taxonomy" id="622664"/>
    <lineage>
        <taxon>Bacteria</taxon>
        <taxon>Bacillati</taxon>
        <taxon>Actinomycetota</taxon>
        <taxon>Actinomycetes</taxon>
        <taxon>Micrococcales</taxon>
        <taxon>Intrasporangiaceae</taxon>
        <taxon>Ornithinibacter</taxon>
    </lineage>
</organism>
<dbReference type="SUPFAM" id="SSF52833">
    <property type="entry name" value="Thioredoxin-like"/>
    <property type="match status" value="1"/>
</dbReference>
<evidence type="ECO:0000259" key="3">
    <source>
        <dbReference type="PROSITE" id="PS51352"/>
    </source>
</evidence>
<evidence type="ECO:0000313" key="5">
    <source>
        <dbReference type="Proteomes" id="UP001500390"/>
    </source>
</evidence>
<feature type="signal peptide" evidence="2">
    <location>
        <begin position="1"/>
        <end position="26"/>
    </location>
</feature>
<comment type="caution">
    <text evidence="4">The sequence shown here is derived from an EMBL/GenBank/DDBJ whole genome shotgun (WGS) entry which is preliminary data.</text>
</comment>
<dbReference type="Pfam" id="PF13462">
    <property type="entry name" value="Thioredoxin_4"/>
    <property type="match status" value="1"/>
</dbReference>
<keyword evidence="5" id="KW-1185">Reference proteome</keyword>
<proteinExistence type="inferred from homology"/>
<dbReference type="InterPro" id="IPR013766">
    <property type="entry name" value="Thioredoxin_domain"/>
</dbReference>
<protein>
    <recommendedName>
        <fullName evidence="3">Thioredoxin domain-containing protein</fullName>
    </recommendedName>
</protein>
<evidence type="ECO:0000256" key="2">
    <source>
        <dbReference type="SAM" id="SignalP"/>
    </source>
</evidence>